<gene>
    <name evidence="1" type="ORF">H7C18_31880</name>
</gene>
<dbReference type="Proteomes" id="UP000564644">
    <property type="component" value="Unassembled WGS sequence"/>
</dbReference>
<keyword evidence="2" id="KW-1185">Reference proteome</keyword>
<accession>A0A7X0VZA3</accession>
<reference evidence="1 2" key="1">
    <citation type="submission" date="2020-08" db="EMBL/GenBank/DDBJ databases">
        <title>Cohnella phylogeny.</title>
        <authorList>
            <person name="Dunlap C."/>
        </authorList>
    </citation>
    <scope>NUCLEOTIDE SEQUENCE [LARGE SCALE GENOMIC DNA]</scope>
    <source>
        <strain evidence="1 2">CBP 2801</strain>
    </source>
</reference>
<name>A0A7X0VZA3_9BACL</name>
<evidence type="ECO:0000313" key="1">
    <source>
        <dbReference type="EMBL" id="MBB6735520.1"/>
    </source>
</evidence>
<proteinExistence type="predicted"/>
<dbReference type="EMBL" id="JACJVO010000050">
    <property type="protein sequence ID" value="MBB6735520.1"/>
    <property type="molecule type" value="Genomic_DNA"/>
</dbReference>
<protein>
    <submittedName>
        <fullName evidence="1">Uncharacterized protein</fullName>
    </submittedName>
</protein>
<dbReference type="AlphaFoldDB" id="A0A7X0VZA3"/>
<sequence>MANKYPLKDEPGRTMFVFERGGKIIGNIVKDRTAKEPAKLVFETARYNSLEELQADYPAADEKKEQEA</sequence>
<dbReference type="RefSeq" id="WP_185133169.1">
    <property type="nucleotide sequence ID" value="NZ_JACJVO010000050.1"/>
</dbReference>
<organism evidence="1 2">
    <name type="scientific">Cohnella zeiphila</name>
    <dbReference type="NCBI Taxonomy" id="2761120"/>
    <lineage>
        <taxon>Bacteria</taxon>
        <taxon>Bacillati</taxon>
        <taxon>Bacillota</taxon>
        <taxon>Bacilli</taxon>
        <taxon>Bacillales</taxon>
        <taxon>Paenibacillaceae</taxon>
        <taxon>Cohnella</taxon>
    </lineage>
</organism>
<comment type="caution">
    <text evidence="1">The sequence shown here is derived from an EMBL/GenBank/DDBJ whole genome shotgun (WGS) entry which is preliminary data.</text>
</comment>
<evidence type="ECO:0000313" key="2">
    <source>
        <dbReference type="Proteomes" id="UP000564644"/>
    </source>
</evidence>